<proteinExistence type="predicted"/>
<dbReference type="Proteomes" id="UP001243375">
    <property type="component" value="Unassembled WGS sequence"/>
</dbReference>
<name>A0ACC2XKP7_9TREE</name>
<keyword evidence="2" id="KW-1185">Reference proteome</keyword>
<reference evidence="1" key="1">
    <citation type="submission" date="2023-04" db="EMBL/GenBank/DDBJ databases">
        <title>Draft Genome sequencing of Naganishia species isolated from polar environments using Oxford Nanopore Technology.</title>
        <authorList>
            <person name="Leo P."/>
            <person name="Venkateswaran K."/>
        </authorList>
    </citation>
    <scope>NUCLEOTIDE SEQUENCE</scope>
    <source>
        <strain evidence="1">MNA-CCFEE 5425</strain>
    </source>
</reference>
<accession>A0ACC2XKP7</accession>
<evidence type="ECO:0000313" key="1">
    <source>
        <dbReference type="EMBL" id="KAJ9123946.1"/>
    </source>
</evidence>
<organism evidence="1 2">
    <name type="scientific">Naganishia vaughanmartiniae</name>
    <dbReference type="NCBI Taxonomy" id="1424756"/>
    <lineage>
        <taxon>Eukaryota</taxon>
        <taxon>Fungi</taxon>
        <taxon>Dikarya</taxon>
        <taxon>Basidiomycota</taxon>
        <taxon>Agaricomycotina</taxon>
        <taxon>Tremellomycetes</taxon>
        <taxon>Filobasidiales</taxon>
        <taxon>Filobasidiaceae</taxon>
        <taxon>Naganishia</taxon>
    </lineage>
</organism>
<gene>
    <name evidence="1" type="ORF">QFC22_000737</name>
</gene>
<comment type="caution">
    <text evidence="1">The sequence shown here is derived from an EMBL/GenBank/DDBJ whole genome shotgun (WGS) entry which is preliminary data.</text>
</comment>
<protein>
    <submittedName>
        <fullName evidence="1">Uncharacterized protein</fullName>
    </submittedName>
</protein>
<sequence length="475" mass="52324">MLDFHPGYSIGTLTVPLTSLNAQLKTIAKQLGNLADLQGALAAQISELSRQQGTLVETLRQLEEMTTTPELPADIFEVIASHLAGDNALRSLANLNVASRTVHEATNSTLYETVTWDREDRSWWKRFAVGENGQKMPRRWKYVKFMLLYAYHDVAMKEDLSSALSTTTGTSTNSSQIIPQMFPNIRALLLVPPLQPHRWHLTIYQSVSSSTLFGTIMANTPNKSRPACMTEEYDLMPDPHPVLPICPIGFERLDVVVQKGAQVWDDGTQAAGGWWNAYQVNKLRIEVANTTTVHVSTSSMEQEEGLNATSLAQLYKLLHTAAQRSSEKAVMSSRMMDWGQEVPSLHVHTETVEEATVLAETMQQLGSKFPHLAAMNTTWTTQTAFPSYKLESILSDLSFTYASLKPKSLPTRSFIEISHAAEGKQRATAQADGVESLSGFVSGMDGYEGTTEGASWVVQTAGGAGMSVRSGRLFF</sequence>
<dbReference type="EMBL" id="JASBWU010000002">
    <property type="protein sequence ID" value="KAJ9123946.1"/>
    <property type="molecule type" value="Genomic_DNA"/>
</dbReference>
<evidence type="ECO:0000313" key="2">
    <source>
        <dbReference type="Proteomes" id="UP001243375"/>
    </source>
</evidence>